<protein>
    <recommendedName>
        <fullName evidence="1">RNA polymerase sigma-70 ECF-like HTH domain-containing protein</fullName>
    </recommendedName>
</protein>
<dbReference type="SUPFAM" id="SSF88946">
    <property type="entry name" value="Sigma2 domain of RNA polymerase sigma factors"/>
    <property type="match status" value="1"/>
</dbReference>
<gene>
    <name evidence="2" type="ORF">BSF38_04494</name>
</gene>
<reference evidence="3" key="1">
    <citation type="submission" date="2016-12" db="EMBL/GenBank/DDBJ databases">
        <title>Comparative genomics of four Isosphaeraceae planctomycetes: a common pool of plasmids and glycoside hydrolase genes.</title>
        <authorList>
            <person name="Ivanova A."/>
        </authorList>
    </citation>
    <scope>NUCLEOTIDE SEQUENCE [LARGE SCALE GENOMIC DNA]</scope>
    <source>
        <strain evidence="3">PX4</strain>
    </source>
</reference>
<dbReference type="RefSeq" id="WP_076351311.1">
    <property type="nucleotide sequence ID" value="NZ_CP019082.1"/>
</dbReference>
<feature type="domain" description="RNA polymerase sigma-70 ECF-like HTH" evidence="1">
    <location>
        <begin position="9"/>
        <end position="186"/>
    </location>
</feature>
<evidence type="ECO:0000313" key="3">
    <source>
        <dbReference type="Proteomes" id="UP000186309"/>
    </source>
</evidence>
<dbReference type="GO" id="GO:0006352">
    <property type="term" value="P:DNA-templated transcription initiation"/>
    <property type="evidence" value="ECO:0007669"/>
    <property type="project" value="InterPro"/>
</dbReference>
<dbReference type="InterPro" id="IPR053812">
    <property type="entry name" value="HTH_Sigma70_ECF-like"/>
</dbReference>
<dbReference type="EMBL" id="CP019082">
    <property type="protein sequence ID" value="APW62938.1"/>
    <property type="molecule type" value="Genomic_DNA"/>
</dbReference>
<dbReference type="KEGG" id="pbor:BSF38_04494"/>
<dbReference type="Gene3D" id="1.10.1740.10">
    <property type="match status" value="1"/>
</dbReference>
<proteinExistence type="predicted"/>
<dbReference type="GO" id="GO:0003700">
    <property type="term" value="F:DNA-binding transcription factor activity"/>
    <property type="evidence" value="ECO:0007669"/>
    <property type="project" value="InterPro"/>
</dbReference>
<dbReference type="InterPro" id="IPR013325">
    <property type="entry name" value="RNA_pol_sigma_r2"/>
</dbReference>
<name>A0A1U7CVL1_9BACT</name>
<dbReference type="Proteomes" id="UP000186309">
    <property type="component" value="Chromosome"/>
</dbReference>
<dbReference type="Pfam" id="PF07638">
    <property type="entry name" value="Sigma70_ECF"/>
    <property type="match status" value="1"/>
</dbReference>
<sequence>MNEPLRGKEYAEFIRRIRLGDERAADDLIRLYEPEVRLEVRALLRLRDSRLRRVFDSMDICQSIMVDFFLRAAVGEFDLDEPSQLIRLLVGMARNRLAERVRFHQRHRRDVRRIDVNDTEEWAIPSQAETPSEVISRRELLALFRGRLSVEEQEVADLRSQGHDWATVARELGGTPEGRRKQLARAVARVGLELGLDSVVG</sequence>
<keyword evidence="3" id="KW-1185">Reference proteome</keyword>
<evidence type="ECO:0000313" key="2">
    <source>
        <dbReference type="EMBL" id="APW62938.1"/>
    </source>
</evidence>
<organism evidence="2 3">
    <name type="scientific">Paludisphaera borealis</name>
    <dbReference type="NCBI Taxonomy" id="1387353"/>
    <lineage>
        <taxon>Bacteria</taxon>
        <taxon>Pseudomonadati</taxon>
        <taxon>Planctomycetota</taxon>
        <taxon>Planctomycetia</taxon>
        <taxon>Isosphaerales</taxon>
        <taxon>Isosphaeraceae</taxon>
        <taxon>Paludisphaera</taxon>
    </lineage>
</organism>
<dbReference type="AlphaFoldDB" id="A0A1U7CVL1"/>
<dbReference type="STRING" id="1387353.BSF38_04494"/>
<evidence type="ECO:0000259" key="1">
    <source>
        <dbReference type="Pfam" id="PF07638"/>
    </source>
</evidence>
<accession>A0A1U7CVL1</accession>